<evidence type="ECO:0000313" key="3">
    <source>
        <dbReference type="Proteomes" id="UP000030755"/>
    </source>
</evidence>
<dbReference type="AlphaFoldDB" id="A0A075AXF9"/>
<dbReference type="EMBL" id="KE561063">
    <property type="protein sequence ID" value="EPZ33407.1"/>
    <property type="molecule type" value="Genomic_DNA"/>
</dbReference>
<dbReference type="Proteomes" id="UP000030755">
    <property type="component" value="Unassembled WGS sequence"/>
</dbReference>
<evidence type="ECO:0000313" key="2">
    <source>
        <dbReference type="EMBL" id="EPZ33407.1"/>
    </source>
</evidence>
<accession>A0A075AXF9</accession>
<keyword evidence="3" id="KW-1185">Reference proteome</keyword>
<proteinExistence type="predicted"/>
<evidence type="ECO:0000256" key="1">
    <source>
        <dbReference type="SAM" id="MobiDB-lite"/>
    </source>
</evidence>
<reference evidence="2 3" key="1">
    <citation type="journal article" date="2013" name="Curr. Biol.">
        <title>Shared signatures of parasitism and phylogenomics unite Cryptomycota and microsporidia.</title>
        <authorList>
            <person name="James T.Y."/>
            <person name="Pelin A."/>
            <person name="Bonen L."/>
            <person name="Ahrendt S."/>
            <person name="Sain D."/>
            <person name="Corradi N."/>
            <person name="Stajich J.E."/>
        </authorList>
    </citation>
    <scope>NUCLEOTIDE SEQUENCE [LARGE SCALE GENOMIC DNA]</scope>
    <source>
        <strain evidence="2 3">CSF55</strain>
    </source>
</reference>
<name>A0A075AXF9_ROZAC</name>
<feature type="region of interest" description="Disordered" evidence="1">
    <location>
        <begin position="36"/>
        <end position="69"/>
    </location>
</feature>
<dbReference type="HOGENOM" id="CLU_2039391_0_0_1"/>
<protein>
    <submittedName>
        <fullName evidence="2">Uncharacterized protein</fullName>
    </submittedName>
</protein>
<sequence length="121" mass="13563">MEVPSMSETKVDPIEQQKIQERIALQHLNIVEHAFDSHEKKNEEESLVDVKVGTQSTDSNEKEMGSKKLVDENVETVEKSMNNKVDKAIQPINETISKPKNTTLALLKSTNVDSTHPSPKP</sequence>
<organism evidence="2 3">
    <name type="scientific">Rozella allomycis (strain CSF55)</name>
    <dbReference type="NCBI Taxonomy" id="988480"/>
    <lineage>
        <taxon>Eukaryota</taxon>
        <taxon>Fungi</taxon>
        <taxon>Fungi incertae sedis</taxon>
        <taxon>Cryptomycota</taxon>
        <taxon>Cryptomycota incertae sedis</taxon>
        <taxon>Rozella</taxon>
    </lineage>
</organism>
<gene>
    <name evidence="2" type="ORF">O9G_003910</name>
</gene>
<feature type="compositionally biased region" description="Basic and acidic residues" evidence="1">
    <location>
        <begin position="59"/>
        <end position="69"/>
    </location>
</feature>